<gene>
    <name evidence="3" type="ORF">GCM10022381_07850</name>
</gene>
<organism evidence="3 4">
    <name type="scientific">Leifsonia kafniensis</name>
    <dbReference type="NCBI Taxonomy" id="475957"/>
    <lineage>
        <taxon>Bacteria</taxon>
        <taxon>Bacillati</taxon>
        <taxon>Actinomycetota</taxon>
        <taxon>Actinomycetes</taxon>
        <taxon>Micrococcales</taxon>
        <taxon>Microbacteriaceae</taxon>
        <taxon>Leifsonia</taxon>
    </lineage>
</organism>
<comment type="caution">
    <text evidence="3">The sequence shown here is derived from an EMBL/GenBank/DDBJ whole genome shotgun (WGS) entry which is preliminary data.</text>
</comment>
<keyword evidence="4" id="KW-1185">Reference proteome</keyword>
<dbReference type="Pfam" id="PF25362">
    <property type="entry name" value="bPH_11"/>
    <property type="match status" value="1"/>
</dbReference>
<keyword evidence="1" id="KW-1133">Transmembrane helix</keyword>
<dbReference type="RefSeq" id="WP_345062479.1">
    <property type="nucleotide sequence ID" value="NZ_BAABCN010000002.1"/>
</dbReference>
<feature type="domain" description="PH" evidence="2">
    <location>
        <begin position="39"/>
        <end position="133"/>
    </location>
</feature>
<evidence type="ECO:0000313" key="4">
    <source>
        <dbReference type="Proteomes" id="UP001501803"/>
    </source>
</evidence>
<sequence length="203" mass="20956">MDRVLPTVIVVIVLLGVLLLMLRSWRRRTRRDAGLAAGYPAPAESAPLESAGVLYVATTPRDAPLERLAIPGLAFRARATLTVTDAGAIVAPNGENSVFIPVSAIERVTEATWAIDRAVETGGLLLIGWMLNTAPAASTSAASTSAAAASASFAPAATSASATTSVDSYFRITDPADRVRIVAALRSIAPEATGPDLSTESEA</sequence>
<name>A0ABP7K786_9MICO</name>
<accession>A0ABP7K786</accession>
<keyword evidence="1" id="KW-0472">Membrane</keyword>
<reference evidence="4" key="1">
    <citation type="journal article" date="2019" name="Int. J. Syst. Evol. Microbiol.">
        <title>The Global Catalogue of Microorganisms (GCM) 10K type strain sequencing project: providing services to taxonomists for standard genome sequencing and annotation.</title>
        <authorList>
            <consortium name="The Broad Institute Genomics Platform"/>
            <consortium name="The Broad Institute Genome Sequencing Center for Infectious Disease"/>
            <person name="Wu L."/>
            <person name="Ma J."/>
        </authorList>
    </citation>
    <scope>NUCLEOTIDE SEQUENCE [LARGE SCALE GENOMIC DNA]</scope>
    <source>
        <strain evidence="4">JCM 17021</strain>
    </source>
</reference>
<evidence type="ECO:0000256" key="1">
    <source>
        <dbReference type="SAM" id="Phobius"/>
    </source>
</evidence>
<evidence type="ECO:0000313" key="3">
    <source>
        <dbReference type="EMBL" id="GAA3866679.1"/>
    </source>
</evidence>
<dbReference type="Proteomes" id="UP001501803">
    <property type="component" value="Unassembled WGS sequence"/>
</dbReference>
<proteinExistence type="predicted"/>
<keyword evidence="1" id="KW-0812">Transmembrane</keyword>
<dbReference type="EMBL" id="BAABCN010000002">
    <property type="protein sequence ID" value="GAA3866679.1"/>
    <property type="molecule type" value="Genomic_DNA"/>
</dbReference>
<evidence type="ECO:0000259" key="2">
    <source>
        <dbReference type="Pfam" id="PF25362"/>
    </source>
</evidence>
<feature type="transmembrane region" description="Helical" evidence="1">
    <location>
        <begin position="6"/>
        <end position="22"/>
    </location>
</feature>
<dbReference type="InterPro" id="IPR057446">
    <property type="entry name" value="PH_bac"/>
</dbReference>
<protein>
    <recommendedName>
        <fullName evidence="2">PH domain-containing protein</fullName>
    </recommendedName>
</protein>